<protein>
    <recommendedName>
        <fullName evidence="5">signal peptidase I</fullName>
        <ecNumber evidence="5">3.4.21.89</ecNumber>
    </recommendedName>
</protein>
<dbReference type="PROSITE" id="PS51857">
    <property type="entry name" value="CSD_2"/>
    <property type="match status" value="1"/>
</dbReference>
<dbReference type="SMART" id="SM00357">
    <property type="entry name" value="CSP"/>
    <property type="match status" value="1"/>
</dbReference>
<feature type="compositionally biased region" description="Basic and acidic residues" evidence="13">
    <location>
        <begin position="101"/>
        <end position="119"/>
    </location>
</feature>
<dbReference type="InterPro" id="IPR002059">
    <property type="entry name" value="CSP_DNA-bd"/>
</dbReference>
<dbReference type="InterPro" id="IPR036286">
    <property type="entry name" value="LexA/Signal_pep-like_sf"/>
</dbReference>
<dbReference type="PROSITE" id="PS00501">
    <property type="entry name" value="SPASE_I_1"/>
    <property type="match status" value="1"/>
</dbReference>
<dbReference type="GO" id="GO:0016020">
    <property type="term" value="C:membrane"/>
    <property type="evidence" value="ECO:0007669"/>
    <property type="project" value="UniProtKB-SubCell"/>
</dbReference>
<dbReference type="AlphaFoldDB" id="C0P9G9"/>
<evidence type="ECO:0000256" key="11">
    <source>
        <dbReference type="ARBA" id="ARBA00023136"/>
    </source>
</evidence>
<comment type="similarity">
    <text evidence="4">Belongs to the peptidase S26 family.</text>
</comment>
<dbReference type="FunFam" id="2.10.109.10:FF:000012">
    <property type="entry name" value="Peptidase/ serine-type peptidase"/>
    <property type="match status" value="1"/>
</dbReference>
<dbReference type="GO" id="GO:0003676">
    <property type="term" value="F:nucleic acid binding"/>
    <property type="evidence" value="ECO:0007669"/>
    <property type="project" value="InterPro"/>
</dbReference>
<dbReference type="PANTHER" id="PTHR43390">
    <property type="entry name" value="SIGNAL PEPTIDASE I"/>
    <property type="match status" value="1"/>
</dbReference>
<proteinExistence type="evidence at transcript level"/>
<keyword evidence="9" id="KW-0378">Hydrolase</keyword>
<accession>C0P9G9</accession>
<dbReference type="GO" id="GO:0009003">
    <property type="term" value="F:signal peptidase activity"/>
    <property type="evidence" value="ECO:0007669"/>
    <property type="project" value="UniProtKB-EC"/>
</dbReference>
<dbReference type="CDD" id="cd04458">
    <property type="entry name" value="CSP_CDS"/>
    <property type="match status" value="1"/>
</dbReference>
<dbReference type="EC" id="3.4.21.89" evidence="5"/>
<dbReference type="Pfam" id="PF10502">
    <property type="entry name" value="Peptidase_S26"/>
    <property type="match status" value="1"/>
</dbReference>
<keyword evidence="10" id="KW-0809">Transit peptide</keyword>
<dbReference type="InterPro" id="IPR019756">
    <property type="entry name" value="Pept_S26A_signal_pept_1_Ser-AS"/>
</dbReference>
<dbReference type="PROSITE" id="PS00761">
    <property type="entry name" value="SPASE_I_3"/>
    <property type="match status" value="1"/>
</dbReference>
<dbReference type="SUPFAM" id="SSF50249">
    <property type="entry name" value="Nucleic acid-binding proteins"/>
    <property type="match status" value="1"/>
</dbReference>
<feature type="region of interest" description="Disordered" evidence="13">
    <location>
        <begin position="203"/>
        <end position="226"/>
    </location>
</feature>
<feature type="compositionally biased region" description="Low complexity" evidence="13">
    <location>
        <begin position="203"/>
        <end position="220"/>
    </location>
</feature>
<comment type="subcellular location">
    <subcellularLocation>
        <location evidence="3">Membrane</location>
    </subcellularLocation>
    <subcellularLocation>
        <location evidence="2">Plastid</location>
        <location evidence="2">Chloroplast</location>
    </subcellularLocation>
</comment>
<dbReference type="Gene3D" id="2.40.50.140">
    <property type="entry name" value="Nucleic acid-binding proteins"/>
    <property type="match status" value="1"/>
</dbReference>
<dbReference type="SUPFAM" id="SSF51306">
    <property type="entry name" value="LexA/Signal peptidase"/>
    <property type="match status" value="1"/>
</dbReference>
<evidence type="ECO:0000256" key="9">
    <source>
        <dbReference type="ARBA" id="ARBA00022801"/>
    </source>
</evidence>
<evidence type="ECO:0000256" key="12">
    <source>
        <dbReference type="PIRSR" id="PIRSR600223-1"/>
    </source>
</evidence>
<dbReference type="InterPro" id="IPR019757">
    <property type="entry name" value="Pept_S26A_signal_pept_1_Lys-AS"/>
</dbReference>
<evidence type="ECO:0000256" key="7">
    <source>
        <dbReference type="ARBA" id="ARBA00022640"/>
    </source>
</evidence>
<evidence type="ECO:0000256" key="4">
    <source>
        <dbReference type="ARBA" id="ARBA00009370"/>
    </source>
</evidence>
<evidence type="ECO:0000256" key="1">
    <source>
        <dbReference type="ARBA" id="ARBA00000677"/>
    </source>
</evidence>
<feature type="domain" description="CSD" evidence="14">
    <location>
        <begin position="6"/>
        <end position="72"/>
    </location>
</feature>
<dbReference type="GO" id="GO:0009534">
    <property type="term" value="C:chloroplast thylakoid"/>
    <property type="evidence" value="ECO:0007669"/>
    <property type="project" value="UniProtKB-ARBA"/>
</dbReference>
<dbReference type="PRINTS" id="PR00727">
    <property type="entry name" value="LEADERPTASE"/>
</dbReference>
<evidence type="ECO:0000256" key="8">
    <source>
        <dbReference type="ARBA" id="ARBA00022670"/>
    </source>
</evidence>
<feature type="region of interest" description="Disordered" evidence="13">
    <location>
        <begin position="57"/>
        <end position="81"/>
    </location>
</feature>
<feature type="active site" evidence="12">
    <location>
        <position position="342"/>
    </location>
</feature>
<dbReference type="ExpressionAtlas" id="C0P9G9">
    <property type="expression patterns" value="baseline and differential"/>
</dbReference>
<dbReference type="EMBL" id="BT064938">
    <property type="protein sequence ID" value="ACN30814.1"/>
    <property type="molecule type" value="mRNA"/>
</dbReference>
<feature type="region of interest" description="Disordered" evidence="13">
    <location>
        <begin position="99"/>
        <end position="122"/>
    </location>
</feature>
<keyword evidence="6" id="KW-0150">Chloroplast</keyword>
<dbReference type="InterPro" id="IPR012340">
    <property type="entry name" value="NA-bd_OB-fold"/>
</dbReference>
<dbReference type="PROSITE" id="PS00352">
    <property type="entry name" value="CSD_1"/>
    <property type="match status" value="1"/>
</dbReference>
<evidence type="ECO:0000256" key="2">
    <source>
        <dbReference type="ARBA" id="ARBA00004229"/>
    </source>
</evidence>
<dbReference type="PANTHER" id="PTHR43390:SF2">
    <property type="entry name" value="THYLAKOIDAL PROCESSING PEPTIDASE 2, CHLOROPLASTIC-RELATED"/>
    <property type="match status" value="1"/>
</dbReference>
<dbReference type="GO" id="GO:0004252">
    <property type="term" value="F:serine-type endopeptidase activity"/>
    <property type="evidence" value="ECO:0007669"/>
    <property type="project" value="InterPro"/>
</dbReference>
<evidence type="ECO:0000259" key="14">
    <source>
        <dbReference type="PROSITE" id="PS51857"/>
    </source>
</evidence>
<dbReference type="InterPro" id="IPR000223">
    <property type="entry name" value="Pept_S26A_signal_pept_1"/>
</dbReference>
<evidence type="ECO:0000256" key="3">
    <source>
        <dbReference type="ARBA" id="ARBA00004370"/>
    </source>
</evidence>
<dbReference type="PROSITE" id="PS00760">
    <property type="entry name" value="SPASE_I_2"/>
    <property type="match status" value="1"/>
</dbReference>
<dbReference type="InterPro" id="IPR019758">
    <property type="entry name" value="Pept_S26A_signal_pept_1_CS"/>
</dbReference>
<evidence type="ECO:0000256" key="10">
    <source>
        <dbReference type="ARBA" id="ARBA00022946"/>
    </source>
</evidence>
<comment type="catalytic activity">
    <reaction evidence="1">
        <text>Cleavage of hydrophobic, N-terminal signal or leader sequences from secreted and periplasmic proteins.</text>
        <dbReference type="EC" id="3.4.21.89"/>
    </reaction>
</comment>
<evidence type="ECO:0000256" key="13">
    <source>
        <dbReference type="SAM" id="MobiDB-lite"/>
    </source>
</evidence>
<dbReference type="InterPro" id="IPR019533">
    <property type="entry name" value="Peptidase_S26"/>
</dbReference>
<keyword evidence="11" id="KW-0472">Membrane</keyword>
<keyword evidence="8" id="KW-0645">Protease</keyword>
<dbReference type="PRINTS" id="PR00050">
    <property type="entry name" value="COLDSHOCK"/>
</dbReference>
<sequence length="444" mass="47278">MAAAARQRGTVKWFNDTKGFGFISPEDGSEDLFVHQSSIKSEGFRSLAEGEEVEFSVSEGDDGRTKAVDVTGPDGSSASGSRLLHDGAWRPFCIFTSTRQPEQHRGSGSDRHDGGDYNHPKPQAIAAGAHSLLLTRACLSSKSPPPSLAVGLLSVLAQRTGPTPGTTGSAASLSGSSPISLGFNPTSFLPFLQTARWLPCSDLATSSSSAPSSPPRSLAPSAPPKKALIGASTGSTGIATSSGAGAAMSRSNWLSRWVSSCSDDAKTAFAAVTVPLLYGSSLAEPKSIPSKSMYPTFDVGDRILAEKVSYIFRDPEISDIVIFRAPPGLQVYGYSSGDVFIKRVVAKGGDYVEVRDGKLFVNGVVQDEDFVLEPHNYEMEPVLVPEGYVFVLGDNRNNSFDSHNWGPLPVRNIVGRSILRYWPPSKINDTIYEPDVSRLTVPSS</sequence>
<evidence type="ECO:0000256" key="5">
    <source>
        <dbReference type="ARBA" id="ARBA00013208"/>
    </source>
</evidence>
<name>C0P9G9_MAIZE</name>
<dbReference type="NCBIfam" id="TIGR02227">
    <property type="entry name" value="sigpep_I_bact"/>
    <property type="match status" value="1"/>
</dbReference>
<reference evidence="15" key="1">
    <citation type="journal article" date="2009" name="PLoS Genet.">
        <title>Sequencing, mapping, and analysis of 27,455 maize full-length cDNAs.</title>
        <authorList>
            <person name="Soderlund C."/>
            <person name="Descour A."/>
            <person name="Kudrna D."/>
            <person name="Bomhoff M."/>
            <person name="Boyd L."/>
            <person name="Currie J."/>
            <person name="Angelova A."/>
            <person name="Collura K."/>
            <person name="Wissotski M."/>
            <person name="Ashley E."/>
            <person name="Morrow D."/>
            <person name="Fernandes J."/>
            <person name="Walbot V."/>
            <person name="Yu Y."/>
        </authorList>
    </citation>
    <scope>NUCLEOTIDE SEQUENCE</scope>
    <source>
        <strain evidence="15">B73</strain>
    </source>
</reference>
<feature type="active site" evidence="12">
    <location>
        <position position="292"/>
    </location>
</feature>
<evidence type="ECO:0000256" key="6">
    <source>
        <dbReference type="ARBA" id="ARBA00022528"/>
    </source>
</evidence>
<organism evidence="15">
    <name type="scientific">Zea mays</name>
    <name type="common">Maize</name>
    <dbReference type="NCBI Taxonomy" id="4577"/>
    <lineage>
        <taxon>Eukaryota</taxon>
        <taxon>Viridiplantae</taxon>
        <taxon>Streptophyta</taxon>
        <taxon>Embryophyta</taxon>
        <taxon>Tracheophyta</taxon>
        <taxon>Spermatophyta</taxon>
        <taxon>Magnoliopsida</taxon>
        <taxon>Liliopsida</taxon>
        <taxon>Poales</taxon>
        <taxon>Poaceae</taxon>
        <taxon>PACMAD clade</taxon>
        <taxon>Panicoideae</taxon>
        <taxon>Andropogonodae</taxon>
        <taxon>Andropogoneae</taxon>
        <taxon>Tripsacinae</taxon>
        <taxon>Zea</taxon>
    </lineage>
</organism>
<dbReference type="Pfam" id="PF00313">
    <property type="entry name" value="CSD"/>
    <property type="match status" value="1"/>
</dbReference>
<keyword evidence="7" id="KW-0934">Plastid</keyword>
<dbReference type="Gene3D" id="2.10.109.10">
    <property type="entry name" value="Umud Fragment, subunit A"/>
    <property type="match status" value="1"/>
</dbReference>
<dbReference type="CDD" id="cd06530">
    <property type="entry name" value="S26_SPase_I"/>
    <property type="match status" value="1"/>
</dbReference>
<evidence type="ECO:0000313" key="15">
    <source>
        <dbReference type="EMBL" id="ACN30814.1"/>
    </source>
</evidence>
<dbReference type="InterPro" id="IPR011129">
    <property type="entry name" value="CSD"/>
</dbReference>
<dbReference type="InterPro" id="IPR019844">
    <property type="entry name" value="CSD_CS"/>
</dbReference>
<dbReference type="GO" id="GO:0006465">
    <property type="term" value="P:signal peptide processing"/>
    <property type="evidence" value="ECO:0007669"/>
    <property type="project" value="InterPro"/>
</dbReference>